<dbReference type="CDD" id="cd05372">
    <property type="entry name" value="ENR_SDR"/>
    <property type="match status" value="1"/>
</dbReference>
<dbReference type="PRINTS" id="PR00081">
    <property type="entry name" value="GDHRDH"/>
</dbReference>
<organism evidence="12 13">
    <name type="scientific">Candidatus Korobacter versatilis</name>
    <dbReference type="NCBI Taxonomy" id="658062"/>
    <lineage>
        <taxon>Bacteria</taxon>
        <taxon>Pseudomonadati</taxon>
        <taxon>Acidobacteriota</taxon>
        <taxon>Terriglobia</taxon>
        <taxon>Terriglobales</taxon>
        <taxon>Candidatus Korobacteraceae</taxon>
        <taxon>Candidatus Korobacter</taxon>
    </lineage>
</organism>
<feature type="binding site" evidence="10">
    <location>
        <position position="92"/>
    </location>
    <ligand>
        <name>substrate</name>
    </ligand>
</feature>
<evidence type="ECO:0000256" key="1">
    <source>
        <dbReference type="ARBA" id="ARBA00005194"/>
    </source>
</evidence>
<evidence type="ECO:0000256" key="5">
    <source>
        <dbReference type="ARBA" id="ARBA00023002"/>
    </source>
</evidence>
<comment type="catalytic activity">
    <reaction evidence="8">
        <text>a 2,3-saturated acyl-[ACP] + NAD(+) = a (2E)-enoyl-[ACP] + NADH + H(+)</text>
        <dbReference type="Rhea" id="RHEA:10240"/>
        <dbReference type="Rhea" id="RHEA-COMP:9925"/>
        <dbReference type="Rhea" id="RHEA-COMP:9926"/>
        <dbReference type="ChEBI" id="CHEBI:15378"/>
        <dbReference type="ChEBI" id="CHEBI:57540"/>
        <dbReference type="ChEBI" id="CHEBI:57945"/>
        <dbReference type="ChEBI" id="CHEBI:78784"/>
        <dbReference type="ChEBI" id="CHEBI:78785"/>
        <dbReference type="EC" id="1.3.1.9"/>
    </reaction>
</comment>
<dbReference type="EMBL" id="JACPNR010000009">
    <property type="protein sequence ID" value="MBI2678528.1"/>
    <property type="molecule type" value="Genomic_DNA"/>
</dbReference>
<evidence type="ECO:0000256" key="6">
    <source>
        <dbReference type="ARBA" id="ARBA00023098"/>
    </source>
</evidence>
<feature type="active site" description="Proton acceptor" evidence="9">
    <location>
        <position position="142"/>
    </location>
</feature>
<protein>
    <recommendedName>
        <fullName evidence="8">Enoyl-[acyl-carrier-protein] reductase [NADH]</fullName>
        <ecNumber evidence="8">1.3.1.9</ecNumber>
    </recommendedName>
</protein>
<gene>
    <name evidence="12" type="ORF">HYX28_07080</name>
</gene>
<feature type="binding site" evidence="11">
    <location>
        <begin position="61"/>
        <end position="62"/>
    </location>
    <ligand>
        <name>NAD(+)</name>
        <dbReference type="ChEBI" id="CHEBI:57540"/>
    </ligand>
</feature>
<feature type="binding site" evidence="11">
    <location>
        <position position="89"/>
    </location>
    <ligand>
        <name>NAD(+)</name>
        <dbReference type="ChEBI" id="CHEBI:57540"/>
    </ligand>
</feature>
<comment type="similarity">
    <text evidence="2 8">Belongs to the short-chain dehydrogenases/reductases (SDR) family. FabI subfamily.</text>
</comment>
<dbReference type="GO" id="GO:0006633">
    <property type="term" value="P:fatty acid biosynthetic process"/>
    <property type="evidence" value="ECO:0007669"/>
    <property type="project" value="UniProtKB-KW"/>
</dbReference>
<reference evidence="12" key="1">
    <citation type="submission" date="2020-07" db="EMBL/GenBank/DDBJ databases">
        <title>Huge and variable diversity of episymbiotic CPR bacteria and DPANN archaea in groundwater ecosystems.</title>
        <authorList>
            <person name="He C.Y."/>
            <person name="Keren R."/>
            <person name="Whittaker M."/>
            <person name="Farag I.F."/>
            <person name="Doudna J."/>
            <person name="Cate J.H.D."/>
            <person name="Banfield J.F."/>
        </authorList>
    </citation>
    <scope>NUCLEOTIDE SEQUENCE</scope>
    <source>
        <strain evidence="12">NC_groundwater_580_Pr5_B-0.1um_64_19</strain>
    </source>
</reference>
<dbReference type="AlphaFoldDB" id="A0A932A9B1"/>
<feature type="binding site" evidence="11">
    <location>
        <position position="37"/>
    </location>
    <ligand>
        <name>NAD(+)</name>
        <dbReference type="ChEBI" id="CHEBI:57540"/>
    </ligand>
</feature>
<evidence type="ECO:0000313" key="13">
    <source>
        <dbReference type="Proteomes" id="UP000779809"/>
    </source>
</evidence>
<dbReference type="InterPro" id="IPR002347">
    <property type="entry name" value="SDR_fam"/>
</dbReference>
<dbReference type="InterPro" id="IPR036291">
    <property type="entry name" value="NAD(P)-bd_dom_sf"/>
</dbReference>
<proteinExistence type="inferred from homology"/>
<keyword evidence="3 8" id="KW-0444">Lipid biosynthesis</keyword>
<evidence type="ECO:0000256" key="3">
    <source>
        <dbReference type="ARBA" id="ARBA00022516"/>
    </source>
</evidence>
<comment type="pathway">
    <text evidence="1">Lipid metabolism; fatty acid biosynthesis.</text>
</comment>
<feature type="binding site" evidence="11">
    <location>
        <begin position="16"/>
        <end position="17"/>
    </location>
    <ligand>
        <name>NAD(+)</name>
        <dbReference type="ChEBI" id="CHEBI:57540"/>
    </ligand>
</feature>
<keyword evidence="7 8" id="KW-0275">Fatty acid biosynthesis</keyword>
<evidence type="ECO:0000256" key="2">
    <source>
        <dbReference type="ARBA" id="ARBA00009233"/>
    </source>
</evidence>
<evidence type="ECO:0000313" key="12">
    <source>
        <dbReference type="EMBL" id="MBI2678528.1"/>
    </source>
</evidence>
<dbReference type="PIRSF" id="PIRSF000094">
    <property type="entry name" value="Enoyl-ACP_rdct"/>
    <property type="match status" value="1"/>
</dbReference>
<dbReference type="Pfam" id="PF13561">
    <property type="entry name" value="adh_short_C2"/>
    <property type="match status" value="1"/>
</dbReference>
<dbReference type="InterPro" id="IPR014358">
    <property type="entry name" value="Enoyl-ACP_Rdtase_NADH"/>
</dbReference>
<keyword evidence="5 8" id="KW-0560">Oxidoreductase</keyword>
<dbReference type="SUPFAM" id="SSF51735">
    <property type="entry name" value="NAD(P)-binding Rossmann-fold domains"/>
    <property type="match status" value="1"/>
</dbReference>
<keyword evidence="8 11" id="KW-0520">NAD</keyword>
<feature type="active site" description="Proton acceptor" evidence="9">
    <location>
        <position position="152"/>
    </location>
</feature>
<dbReference type="Proteomes" id="UP000779809">
    <property type="component" value="Unassembled WGS sequence"/>
</dbReference>
<keyword evidence="4" id="KW-0276">Fatty acid metabolism</keyword>
<evidence type="ECO:0000256" key="4">
    <source>
        <dbReference type="ARBA" id="ARBA00022832"/>
    </source>
</evidence>
<evidence type="ECO:0000256" key="7">
    <source>
        <dbReference type="ARBA" id="ARBA00023160"/>
    </source>
</evidence>
<feature type="binding site" evidence="11">
    <location>
        <position position="159"/>
    </location>
    <ligand>
        <name>NAD(+)</name>
        <dbReference type="ChEBI" id="CHEBI:57540"/>
    </ligand>
</feature>
<dbReference type="PANTHER" id="PTHR43159">
    <property type="entry name" value="ENOYL-[ACYL-CARRIER-PROTEIN] REDUCTASE"/>
    <property type="match status" value="1"/>
</dbReference>
<feature type="binding site" evidence="11">
    <location>
        <position position="10"/>
    </location>
    <ligand>
        <name>NAD(+)</name>
        <dbReference type="ChEBI" id="CHEBI:57540"/>
    </ligand>
</feature>
<sequence>MENRAAVVFGVANKRSIAWAIAQRLQEAGAKLAITYQNERLRQEAEDLIKSLPGAEAFQCDVSNDVEIAKLFEELKSRYGKLHTVIHSVAYAPAEELKGDFVMTTREGFRVALDVSCYSLIAVARGATPLMTEGGSIVTMTYYGAEKVVPHYNVMGVAKAALEASVRYLANDLGPAKVRVNAISAGPIKTLAARGISGLSDMMKSHAERAPLKRNVDVNEVADTAVFLSSDGGAGITGEVLYVDCGYNIMGF</sequence>
<evidence type="ECO:0000256" key="11">
    <source>
        <dbReference type="PIRSR" id="PIRSR000094-3"/>
    </source>
</evidence>
<dbReference type="GO" id="GO:0004318">
    <property type="term" value="F:enoyl-[acyl-carrier-protein] reductase (NADH) activity"/>
    <property type="evidence" value="ECO:0007669"/>
    <property type="project" value="UniProtKB-EC"/>
</dbReference>
<evidence type="ECO:0000256" key="9">
    <source>
        <dbReference type="PIRSR" id="PIRSR000094-1"/>
    </source>
</evidence>
<dbReference type="EC" id="1.3.1.9" evidence="8"/>
<dbReference type="Gene3D" id="1.10.8.400">
    <property type="entry name" value="Enoyl acyl carrier protein reductase"/>
    <property type="match status" value="1"/>
</dbReference>
<comment type="caution">
    <text evidence="12">The sequence shown here is derived from an EMBL/GenBank/DDBJ whole genome shotgun (WGS) entry which is preliminary data.</text>
</comment>
<feature type="binding site" evidence="11">
    <location>
        <begin position="188"/>
        <end position="192"/>
    </location>
    <ligand>
        <name>NAD(+)</name>
        <dbReference type="ChEBI" id="CHEBI:57540"/>
    </ligand>
</feature>
<evidence type="ECO:0000256" key="8">
    <source>
        <dbReference type="PIRNR" id="PIRNR000094"/>
    </source>
</evidence>
<keyword evidence="6" id="KW-0443">Lipid metabolism</keyword>
<name>A0A932A9B1_9BACT</name>
<evidence type="ECO:0000256" key="10">
    <source>
        <dbReference type="PIRSR" id="PIRSR000094-2"/>
    </source>
</evidence>
<accession>A0A932A9B1</accession>
<dbReference type="PANTHER" id="PTHR43159:SF2">
    <property type="entry name" value="ENOYL-[ACYL-CARRIER-PROTEIN] REDUCTASE [NADH], CHLOROPLASTIC"/>
    <property type="match status" value="1"/>
</dbReference>
<dbReference type="Gene3D" id="3.40.50.720">
    <property type="entry name" value="NAD(P)-binding Rossmann-like Domain"/>
    <property type="match status" value="1"/>
</dbReference>